<feature type="compositionally biased region" description="Basic and acidic residues" evidence="1">
    <location>
        <begin position="184"/>
        <end position="209"/>
    </location>
</feature>
<evidence type="ECO:0000313" key="3">
    <source>
        <dbReference type="EMBL" id="KMM72838.1"/>
    </source>
</evidence>
<evidence type="ECO:0000256" key="1">
    <source>
        <dbReference type="SAM" id="MobiDB-lite"/>
    </source>
</evidence>
<feature type="compositionally biased region" description="Acidic residues" evidence="1">
    <location>
        <begin position="168"/>
        <end position="183"/>
    </location>
</feature>
<dbReference type="InterPro" id="IPR036885">
    <property type="entry name" value="SWIB_MDM2_dom_sf"/>
</dbReference>
<dbReference type="Proteomes" id="UP000054567">
    <property type="component" value="Unassembled WGS sequence"/>
</dbReference>
<reference evidence="4" key="3">
    <citation type="journal article" date="2010" name="Genome Res.">
        <title>Population genomic sequencing of Coccidioides fungi reveals recent hybridization and transposon control.</title>
        <authorList>
            <person name="Neafsey D.E."/>
            <person name="Barker B.M."/>
            <person name="Sharpton T.J."/>
            <person name="Stajich J.E."/>
            <person name="Park D.J."/>
            <person name="Whiston E."/>
            <person name="Hung C.-Y."/>
            <person name="McMahan C."/>
            <person name="White J."/>
            <person name="Sykes S."/>
            <person name="Heiman D."/>
            <person name="Young S."/>
            <person name="Zeng Q."/>
            <person name="Abouelleil A."/>
            <person name="Aftuck L."/>
            <person name="Bessette D."/>
            <person name="Brown A."/>
            <person name="FitzGerald M."/>
            <person name="Lui A."/>
            <person name="Macdonald J.P."/>
            <person name="Priest M."/>
            <person name="Orbach M.J."/>
            <person name="Galgiani J.N."/>
            <person name="Kirkland T.N."/>
            <person name="Cole G.T."/>
            <person name="Birren B.W."/>
            <person name="Henn M.R."/>
            <person name="Taylor J.W."/>
            <person name="Rounsley S.D."/>
        </authorList>
    </citation>
    <scope>NUCLEOTIDE SEQUENCE [LARGE SCALE GENOMIC DNA]</scope>
    <source>
        <strain evidence="4">RMSCC 3488</strain>
    </source>
</reference>
<dbReference type="SMART" id="SM00151">
    <property type="entry name" value="SWIB"/>
    <property type="match status" value="1"/>
</dbReference>
<dbReference type="PROSITE" id="PS51925">
    <property type="entry name" value="SWIB_MDM2"/>
    <property type="match status" value="1"/>
</dbReference>
<feature type="region of interest" description="Disordered" evidence="1">
    <location>
        <begin position="1"/>
        <end position="28"/>
    </location>
</feature>
<gene>
    <name evidence="3" type="ORF">CPAG_09130</name>
</gene>
<reference evidence="4" key="2">
    <citation type="journal article" date="2009" name="Genome Res.">
        <title>Comparative genomic analyses of the human fungal pathogens Coccidioides and their relatives.</title>
        <authorList>
            <person name="Sharpton T.J."/>
            <person name="Stajich J.E."/>
            <person name="Rounsley S.D."/>
            <person name="Gardner M.J."/>
            <person name="Wortman J.R."/>
            <person name="Jordar V.S."/>
            <person name="Maiti R."/>
            <person name="Kodira C.D."/>
            <person name="Neafsey D.E."/>
            <person name="Zeng Q."/>
            <person name="Hung C.-Y."/>
            <person name="McMahan C."/>
            <person name="Muszewska A."/>
            <person name="Grynberg M."/>
            <person name="Mandel M.A."/>
            <person name="Kellner E.M."/>
            <person name="Barker B.M."/>
            <person name="Galgiani J.N."/>
            <person name="Orbach M.J."/>
            <person name="Kirkland T.N."/>
            <person name="Cole G.T."/>
            <person name="Henn M.R."/>
            <person name="Birren B.W."/>
            <person name="Taylor J.W."/>
        </authorList>
    </citation>
    <scope>NUCLEOTIDE SEQUENCE [LARGE SCALE GENOMIC DNA]</scope>
    <source>
        <strain evidence="4">RMSCC 3488</strain>
    </source>
</reference>
<feature type="region of interest" description="Disordered" evidence="1">
    <location>
        <begin position="471"/>
        <end position="493"/>
    </location>
</feature>
<dbReference type="SUPFAM" id="SSF47592">
    <property type="entry name" value="SWIB/MDM2 domain"/>
    <property type="match status" value="1"/>
</dbReference>
<name>A0A0J6FR20_COCPO</name>
<feature type="region of interest" description="Disordered" evidence="1">
    <location>
        <begin position="163"/>
        <end position="214"/>
    </location>
</feature>
<proteinExistence type="predicted"/>
<dbReference type="Gene3D" id="1.10.245.10">
    <property type="entry name" value="SWIB/MDM2 domain"/>
    <property type="match status" value="1"/>
</dbReference>
<dbReference type="AlphaFoldDB" id="A0A0J6FR20"/>
<dbReference type="PANTHER" id="PTHR13844">
    <property type="entry name" value="SWI/SNF-RELATED MATRIX-ASSOCIATED ACTIN-DEPENDENT REGULATOR OF CHROMATIN SUBFAMILY D"/>
    <property type="match status" value="1"/>
</dbReference>
<dbReference type="OrthoDB" id="10263741at2759"/>
<accession>A0A0J6FR20</accession>
<dbReference type="InterPro" id="IPR003121">
    <property type="entry name" value="SWIB_MDM2_domain"/>
</dbReference>
<dbReference type="InterPro" id="IPR019835">
    <property type="entry name" value="SWIB_domain"/>
</dbReference>
<evidence type="ECO:0000259" key="2">
    <source>
        <dbReference type="PROSITE" id="PS51925"/>
    </source>
</evidence>
<evidence type="ECO:0000313" key="4">
    <source>
        <dbReference type="Proteomes" id="UP000054567"/>
    </source>
</evidence>
<dbReference type="EMBL" id="DS268114">
    <property type="protein sequence ID" value="KMM72838.1"/>
    <property type="molecule type" value="Genomic_DNA"/>
</dbReference>
<protein>
    <recommendedName>
        <fullName evidence="2">DM2 domain-containing protein</fullName>
    </recommendedName>
</protein>
<organism evidence="3 4">
    <name type="scientific">Coccidioides posadasii RMSCC 3488</name>
    <dbReference type="NCBI Taxonomy" id="454284"/>
    <lineage>
        <taxon>Eukaryota</taxon>
        <taxon>Fungi</taxon>
        <taxon>Dikarya</taxon>
        <taxon>Ascomycota</taxon>
        <taxon>Pezizomycotina</taxon>
        <taxon>Eurotiomycetes</taxon>
        <taxon>Eurotiomycetidae</taxon>
        <taxon>Onygenales</taxon>
        <taxon>Onygenaceae</taxon>
        <taxon>Coccidioides</taxon>
    </lineage>
</organism>
<feature type="domain" description="DM2" evidence="2">
    <location>
        <begin position="287"/>
        <end position="364"/>
    </location>
</feature>
<sequence>MHAPMQPNYRGYPQPVHHRQPTTPRRGVPVPGMMPMQVAQHNMPNPQVLAAQQRHVPVHPDAAIRRSRKPTDKTLPDGIEEVVIGDAVQQYKRMQEVERRLDSAIMRKRIDLQDTVNRNTRRYRTMRLWISNTVEQQPWQQAEQNPEVPPRIGAGRYRVKIEGRLLDDATDPTVPDEDEEDIDMEHLGGEKDPDAMEEDSKPQKREEAKPSSPSIRKRLSHFFKTISVEFDKPSSPGVADLATIIWNKPTLPPNAAALPPTADFDSLEFSRAAEVNINGTITMTRDENLERFLLSKELASILDIEEETRAGIIIGLWEYIKTAGLQESEEKQAVACNERLRAIFGRDKIYFPAIPELIGPHCTPLPPIKIPFTIRVDKEFHSKPIPAIYDIRVAVDDPLRNKMLQVTTSPDFPNMLRQVSSLDDQLALVVQALHHSKAKHSFYTNLSQDPVNFIKRWILSQRRDLETILGESTRAGRPDPNAPEFRRGGLNSAWDTPVAREAARYMLARPPHMGR</sequence>
<dbReference type="VEuPathDB" id="FungiDB:CPAG_09130"/>
<dbReference type="CDD" id="cd10568">
    <property type="entry name" value="SWIB_like"/>
    <property type="match status" value="1"/>
</dbReference>
<reference evidence="3 4" key="1">
    <citation type="submission" date="2007-06" db="EMBL/GenBank/DDBJ databases">
        <title>The Genome Sequence of Coccidioides posadasii RMSCC_3488.</title>
        <authorList>
            <consortium name="Coccidioides Genome Resources Consortium"/>
            <consortium name="The Broad Institute Genome Sequencing Platform"/>
            <person name="Henn M.R."/>
            <person name="Sykes S."/>
            <person name="Young S."/>
            <person name="Jaffe D."/>
            <person name="Berlin A."/>
            <person name="Alvarez P."/>
            <person name="Butler J."/>
            <person name="Gnerre S."/>
            <person name="Grabherr M."/>
            <person name="Mauceli E."/>
            <person name="Brockman W."/>
            <person name="Kodira C."/>
            <person name="Alvarado L."/>
            <person name="Zeng Q."/>
            <person name="Crawford M."/>
            <person name="Antoine C."/>
            <person name="Devon K."/>
            <person name="Galgiani J."/>
            <person name="Orsborn K."/>
            <person name="Lewis M.L."/>
            <person name="Nusbaum C."/>
            <person name="Galagan J."/>
            <person name="Birren B."/>
        </authorList>
    </citation>
    <scope>NUCLEOTIDE SEQUENCE [LARGE SCALE GENOMIC DNA]</scope>
    <source>
        <strain evidence="3 4">RMSCC 3488</strain>
    </source>
</reference>
<dbReference type="Pfam" id="PF02201">
    <property type="entry name" value="SWIB"/>
    <property type="match status" value="1"/>
</dbReference>